<evidence type="ECO:0000256" key="6">
    <source>
        <dbReference type="ARBA" id="ARBA00022787"/>
    </source>
</evidence>
<keyword evidence="5" id="KW-0812">Transmembrane</keyword>
<evidence type="ECO:0000313" key="13">
    <source>
        <dbReference type="EMBL" id="JAG50085.1"/>
    </source>
</evidence>
<keyword evidence="7" id="KW-0653">Protein transport</keyword>
<keyword evidence="8" id="KW-0626">Porin</keyword>
<protein>
    <submittedName>
        <fullName evidence="14">Mitochondrial import receptor subunit TOM40 1</fullName>
    </submittedName>
</protein>
<dbReference type="InterPro" id="IPR037930">
    <property type="entry name" value="Tom40"/>
</dbReference>
<dbReference type="InterPro" id="IPR023614">
    <property type="entry name" value="Porin_dom_sf"/>
</dbReference>
<evidence type="ECO:0000256" key="7">
    <source>
        <dbReference type="ARBA" id="ARBA00022927"/>
    </source>
</evidence>
<comment type="similarity">
    <text evidence="2">Belongs to the Tom40 family.</text>
</comment>
<keyword evidence="3" id="KW-0813">Transport</keyword>
<gene>
    <name evidence="14" type="primary">Tom40</name>
    <name evidence="12" type="ORF">CM83_34278</name>
    <name evidence="14" type="ORF">g.38727</name>
</gene>
<proteinExistence type="inferred from homology"/>
<dbReference type="InterPro" id="IPR027246">
    <property type="entry name" value="Porin_Euk/Tom40"/>
</dbReference>
<evidence type="ECO:0000256" key="3">
    <source>
        <dbReference type="ARBA" id="ARBA00022448"/>
    </source>
</evidence>
<comment type="subcellular location">
    <subcellularLocation>
        <location evidence="1">Mitochondrion outer membrane</location>
        <topology evidence="1">Multi-pass membrane protein</topology>
    </subcellularLocation>
</comment>
<dbReference type="GO" id="GO:0008320">
    <property type="term" value="F:protein transmembrane transporter activity"/>
    <property type="evidence" value="ECO:0007669"/>
    <property type="project" value="InterPro"/>
</dbReference>
<keyword evidence="8" id="KW-0406">Ion transport</keyword>
<dbReference type="GO" id="GO:0030150">
    <property type="term" value="P:protein import into mitochondrial matrix"/>
    <property type="evidence" value="ECO:0007669"/>
    <property type="project" value="InterPro"/>
</dbReference>
<dbReference type="CDD" id="cd07305">
    <property type="entry name" value="Porin3_Tom40"/>
    <property type="match status" value="1"/>
</dbReference>
<evidence type="ECO:0000256" key="10">
    <source>
        <dbReference type="ARBA" id="ARBA00023136"/>
    </source>
</evidence>
<dbReference type="PANTHER" id="PTHR10802">
    <property type="entry name" value="MITOCHONDRIAL IMPORT RECEPTOR SUBUNIT TOM40"/>
    <property type="match status" value="1"/>
</dbReference>
<dbReference type="EMBL" id="GBHO01026234">
    <property type="protein sequence ID" value="JAG17370.1"/>
    <property type="molecule type" value="Transcribed_RNA"/>
</dbReference>
<dbReference type="GO" id="GO:0046930">
    <property type="term" value="C:pore complex"/>
    <property type="evidence" value="ECO:0007669"/>
    <property type="project" value="UniProtKB-KW"/>
</dbReference>
<dbReference type="GO" id="GO:0015288">
    <property type="term" value="F:porin activity"/>
    <property type="evidence" value="ECO:0007669"/>
    <property type="project" value="UniProtKB-KW"/>
</dbReference>
<evidence type="ECO:0000256" key="5">
    <source>
        <dbReference type="ARBA" id="ARBA00022692"/>
    </source>
</evidence>
<evidence type="ECO:0000256" key="4">
    <source>
        <dbReference type="ARBA" id="ARBA00022452"/>
    </source>
</evidence>
<evidence type="ECO:0000256" key="8">
    <source>
        <dbReference type="ARBA" id="ARBA00023114"/>
    </source>
</evidence>
<evidence type="ECO:0000256" key="1">
    <source>
        <dbReference type="ARBA" id="ARBA00004374"/>
    </source>
</evidence>
<keyword evidence="9" id="KW-0496">Mitochondrion</keyword>
<dbReference type="EMBL" id="GBRD01015741">
    <property type="protein sequence ID" value="JAG50085.1"/>
    <property type="molecule type" value="Transcribed_RNA"/>
</dbReference>
<keyword evidence="6" id="KW-1000">Mitochondrion outer membrane</keyword>
<dbReference type="EMBL" id="GDHC01015741">
    <property type="protein sequence ID" value="JAQ02888.1"/>
    <property type="molecule type" value="Transcribed_RNA"/>
</dbReference>
<evidence type="ECO:0000256" key="2">
    <source>
        <dbReference type="ARBA" id="ARBA00010510"/>
    </source>
</evidence>
<dbReference type="Pfam" id="PF01459">
    <property type="entry name" value="Porin_3"/>
    <property type="match status" value="1"/>
</dbReference>
<dbReference type="FunFam" id="2.40.160.10:FF:000005">
    <property type="entry name" value="mitochondrial import receptor subunit TOM40 homolog"/>
    <property type="match status" value="1"/>
</dbReference>
<keyword evidence="10" id="KW-0472">Membrane</keyword>
<name>A0A0A9XJT2_LYGHE</name>
<reference evidence="12" key="1">
    <citation type="journal article" date="2014" name="PLoS ONE">
        <title>Transcriptome-Based Identification of ABC Transporters in the Western Tarnished Plant Bug Lygus hesperus.</title>
        <authorList>
            <person name="Hull J.J."/>
            <person name="Chaney K."/>
            <person name="Geib S.M."/>
            <person name="Fabrick J.A."/>
            <person name="Brent C.S."/>
            <person name="Walsh D."/>
            <person name="Lavine L.C."/>
        </authorList>
    </citation>
    <scope>NUCLEOTIDE SEQUENCE</scope>
</reference>
<evidence type="ECO:0000256" key="11">
    <source>
        <dbReference type="SAM" id="MobiDB-lite"/>
    </source>
</evidence>
<sequence>MGNVHGASAKPTDDFTGFSAGPGMPPPPGEDIFENLENPGKMDDLHKKCKEIFPANFEGAKIAVQKGLSNHFQISHSLNMSSLTPSGYRFGATYVGTQQYGQGEVYPILVGDIDPSGNLNANMYHKFTNEITSSLQAQVQKSKLAALQCGVDYKGRNFTGTLTIVNPDLLTGTGVIIGHYLQSVTRHVDLGAEIAYQRTPQIPGSQIAVTSLAARYNGDDYTVSGTCGFAGLHLCYYQKASSQLQLGVELETNFRVQEAVASIGYQIDIPKADMIFKGMVDSNWNVGATLEKKLVPMPFSLTLSGMLNHQKNQFRLGLGFIIG</sequence>
<evidence type="ECO:0000313" key="12">
    <source>
        <dbReference type="EMBL" id="JAG17370.1"/>
    </source>
</evidence>
<dbReference type="AlphaFoldDB" id="A0A0A9XJT2"/>
<reference evidence="12" key="2">
    <citation type="submission" date="2014-07" db="EMBL/GenBank/DDBJ databases">
        <authorList>
            <person name="Hull J."/>
        </authorList>
    </citation>
    <scope>NUCLEOTIDE SEQUENCE</scope>
</reference>
<dbReference type="Gene3D" id="2.40.160.10">
    <property type="entry name" value="Porin"/>
    <property type="match status" value="1"/>
</dbReference>
<dbReference type="GO" id="GO:0005741">
    <property type="term" value="C:mitochondrial outer membrane"/>
    <property type="evidence" value="ECO:0007669"/>
    <property type="project" value="UniProtKB-SubCell"/>
</dbReference>
<evidence type="ECO:0000256" key="9">
    <source>
        <dbReference type="ARBA" id="ARBA00023128"/>
    </source>
</evidence>
<reference evidence="14" key="4">
    <citation type="journal article" date="2016" name="Gigascience">
        <title>De novo construction of an expanded transcriptome assembly for the western tarnished plant bug, Lygus hesperus.</title>
        <authorList>
            <person name="Tassone E.E."/>
            <person name="Geib S.M."/>
            <person name="Hall B."/>
            <person name="Fabrick J.A."/>
            <person name="Brent C.S."/>
            <person name="Hull J.J."/>
        </authorList>
    </citation>
    <scope>NUCLEOTIDE SEQUENCE</scope>
</reference>
<organism evidence="12">
    <name type="scientific">Lygus hesperus</name>
    <name type="common">Western plant bug</name>
    <dbReference type="NCBI Taxonomy" id="30085"/>
    <lineage>
        <taxon>Eukaryota</taxon>
        <taxon>Metazoa</taxon>
        <taxon>Ecdysozoa</taxon>
        <taxon>Arthropoda</taxon>
        <taxon>Hexapoda</taxon>
        <taxon>Insecta</taxon>
        <taxon>Pterygota</taxon>
        <taxon>Neoptera</taxon>
        <taxon>Paraneoptera</taxon>
        <taxon>Hemiptera</taxon>
        <taxon>Heteroptera</taxon>
        <taxon>Panheteroptera</taxon>
        <taxon>Cimicomorpha</taxon>
        <taxon>Miridae</taxon>
        <taxon>Mirini</taxon>
        <taxon>Lygus</taxon>
    </lineage>
</organism>
<keyword evidence="4" id="KW-1134">Transmembrane beta strand</keyword>
<reference evidence="13" key="3">
    <citation type="submission" date="2014-09" db="EMBL/GenBank/DDBJ databases">
        <authorList>
            <person name="Magalhaes I.L.F."/>
            <person name="Oliveira U."/>
            <person name="Santos F.R."/>
            <person name="Vidigal T.H.D.A."/>
            <person name="Brescovit A.D."/>
            <person name="Santos A.J."/>
        </authorList>
    </citation>
    <scope>NUCLEOTIDE SEQUENCE</scope>
</reference>
<accession>A0A0A9XJT2</accession>
<keyword evidence="14" id="KW-0675">Receptor</keyword>
<feature type="region of interest" description="Disordered" evidence="11">
    <location>
        <begin position="1"/>
        <end position="30"/>
    </location>
</feature>
<evidence type="ECO:0000313" key="14">
    <source>
        <dbReference type="EMBL" id="JAQ02888.1"/>
    </source>
</evidence>